<organism evidence="6">
    <name type="scientific">hydrothermal vent metagenome</name>
    <dbReference type="NCBI Taxonomy" id="652676"/>
    <lineage>
        <taxon>unclassified sequences</taxon>
        <taxon>metagenomes</taxon>
        <taxon>ecological metagenomes</taxon>
    </lineage>
</organism>
<protein>
    <recommendedName>
        <fullName evidence="5">Iron-binding zinc finger CDGSH type domain-containing protein</fullName>
    </recommendedName>
</protein>
<dbReference type="Pfam" id="PF06902">
    <property type="entry name" value="Fer4_19"/>
    <property type="match status" value="1"/>
</dbReference>
<dbReference type="Pfam" id="PF09360">
    <property type="entry name" value="zf-CDGSH"/>
    <property type="match status" value="2"/>
</dbReference>
<evidence type="ECO:0000313" key="6">
    <source>
        <dbReference type="EMBL" id="VAX00935.1"/>
    </source>
</evidence>
<keyword evidence="3" id="KW-0408">Iron</keyword>
<dbReference type="AlphaFoldDB" id="A0A3B1B3T9"/>
<evidence type="ECO:0000256" key="4">
    <source>
        <dbReference type="ARBA" id="ARBA00023014"/>
    </source>
</evidence>
<dbReference type="GO" id="GO:0046872">
    <property type="term" value="F:metal ion binding"/>
    <property type="evidence" value="ECO:0007669"/>
    <property type="project" value="UniProtKB-KW"/>
</dbReference>
<proteinExistence type="predicted"/>
<dbReference type="SMART" id="SM00704">
    <property type="entry name" value="ZnF_CDGSH"/>
    <property type="match status" value="2"/>
</dbReference>
<evidence type="ECO:0000256" key="1">
    <source>
        <dbReference type="ARBA" id="ARBA00022714"/>
    </source>
</evidence>
<feature type="domain" description="Iron-binding zinc finger CDGSH type" evidence="5">
    <location>
        <begin position="172"/>
        <end position="217"/>
    </location>
</feature>
<name>A0A3B1B3T9_9ZZZZ</name>
<dbReference type="InterPro" id="IPR052950">
    <property type="entry name" value="CISD"/>
</dbReference>
<dbReference type="GO" id="GO:0005737">
    <property type="term" value="C:cytoplasm"/>
    <property type="evidence" value="ECO:0007669"/>
    <property type="project" value="UniProtKB-ARBA"/>
</dbReference>
<dbReference type="InterPro" id="IPR018967">
    <property type="entry name" value="FeS-contain_CDGSH-typ"/>
</dbReference>
<keyword evidence="2" id="KW-0479">Metal-binding</keyword>
<dbReference type="EMBL" id="UOFS01000046">
    <property type="protein sequence ID" value="VAX00935.1"/>
    <property type="molecule type" value="Genomic_DNA"/>
</dbReference>
<dbReference type="InterPro" id="IPR042216">
    <property type="entry name" value="MitoNEET_CISD"/>
</dbReference>
<keyword evidence="1" id="KW-0001">2Fe-2S</keyword>
<dbReference type="PANTHER" id="PTHR46491">
    <property type="entry name" value="CDGSH IRON SULFUR DOMAIN PROTEIN HOMOLOG"/>
    <property type="match status" value="1"/>
</dbReference>
<feature type="domain" description="Iron-binding zinc finger CDGSH type" evidence="5">
    <location>
        <begin position="30"/>
        <end position="72"/>
    </location>
</feature>
<accession>A0A3B1B3T9</accession>
<evidence type="ECO:0000256" key="3">
    <source>
        <dbReference type="ARBA" id="ARBA00023004"/>
    </source>
</evidence>
<dbReference type="PANTHER" id="PTHR46491:SF3">
    <property type="entry name" value="CDGSH IRON-SULFUR DOMAIN-CONTAINING PROTEIN 3, MITOCHONDRIAL"/>
    <property type="match status" value="1"/>
</dbReference>
<keyword evidence="4" id="KW-0411">Iron-sulfur</keyword>
<dbReference type="Gene3D" id="3.40.5.90">
    <property type="entry name" value="CDGSH iron-sulfur domain, mitoNEET-type"/>
    <property type="match status" value="2"/>
</dbReference>
<dbReference type="GO" id="GO:0051537">
    <property type="term" value="F:2 iron, 2 sulfur cluster binding"/>
    <property type="evidence" value="ECO:0007669"/>
    <property type="project" value="UniProtKB-KW"/>
</dbReference>
<evidence type="ECO:0000256" key="2">
    <source>
        <dbReference type="ARBA" id="ARBA00022723"/>
    </source>
</evidence>
<sequence length="221" mass="24257">MSSDNNNNKPKITCLANGPYYLLHDQSPKEIPNILKSDGSACSTVTGVALCRCGGSNNKPFCDGTHGTNGFSDKKITDGRLNQRVNYVGKKITIHDNRGICAHAGYCTDNLSEVFKMKQEPWIDPDAATAYDIIKTISKCPSGALSYTVDNIEYRDHERSPMVTVSKHGPYAVTGDIELLDQHKGDGASNEHFTLCRCGASKNKPFCDGTHWHIGFKDEKN</sequence>
<reference evidence="6" key="1">
    <citation type="submission" date="2018-06" db="EMBL/GenBank/DDBJ databases">
        <authorList>
            <person name="Zhirakovskaya E."/>
        </authorList>
    </citation>
    <scope>NUCLEOTIDE SEQUENCE</scope>
</reference>
<evidence type="ECO:0000259" key="5">
    <source>
        <dbReference type="SMART" id="SM00704"/>
    </source>
</evidence>
<dbReference type="InterPro" id="IPR010693">
    <property type="entry name" value="Divergent_4Fe-4S_mono-cluster"/>
</dbReference>
<gene>
    <name evidence="6" type="ORF">MNBD_GAMMA22-963</name>
</gene>